<feature type="transmembrane region" description="Helical" evidence="1">
    <location>
        <begin position="81"/>
        <end position="99"/>
    </location>
</feature>
<evidence type="ECO:0008006" key="4">
    <source>
        <dbReference type="Google" id="ProtNLM"/>
    </source>
</evidence>
<feature type="transmembrane region" description="Helical" evidence="1">
    <location>
        <begin position="26"/>
        <end position="44"/>
    </location>
</feature>
<comment type="caution">
    <text evidence="2">The sequence shown here is derived from an EMBL/GenBank/DDBJ whole genome shotgun (WGS) entry which is preliminary data.</text>
</comment>
<gene>
    <name evidence="2" type="ORF">ISP20_21130</name>
</gene>
<evidence type="ECO:0000313" key="3">
    <source>
        <dbReference type="Proteomes" id="UP001430065"/>
    </source>
</evidence>
<keyword evidence="1" id="KW-0472">Membrane</keyword>
<organism evidence="2 3">
    <name type="scientific">Dyella kyungheensis</name>
    <dbReference type="NCBI Taxonomy" id="1242174"/>
    <lineage>
        <taxon>Bacteria</taxon>
        <taxon>Pseudomonadati</taxon>
        <taxon>Pseudomonadota</taxon>
        <taxon>Gammaproteobacteria</taxon>
        <taxon>Lysobacterales</taxon>
        <taxon>Rhodanobacteraceae</taxon>
        <taxon>Dyella</taxon>
    </lineage>
</organism>
<evidence type="ECO:0000313" key="2">
    <source>
        <dbReference type="EMBL" id="MBM7123682.1"/>
    </source>
</evidence>
<keyword evidence="1" id="KW-0812">Transmembrane</keyword>
<evidence type="ECO:0000256" key="1">
    <source>
        <dbReference type="SAM" id="Phobius"/>
    </source>
</evidence>
<accession>A0ABS2JXD1</accession>
<dbReference type="Proteomes" id="UP001430065">
    <property type="component" value="Unassembled WGS sequence"/>
</dbReference>
<reference evidence="2 3" key="1">
    <citation type="submission" date="2020-10" db="EMBL/GenBank/DDBJ databases">
        <title>Phylogeny of dyella-like bacteria.</title>
        <authorList>
            <person name="Fu J."/>
        </authorList>
    </citation>
    <scope>NUCLEOTIDE SEQUENCE [LARGE SCALE GENOMIC DNA]</scope>
    <source>
        <strain evidence="2 3">THG-B117</strain>
    </source>
</reference>
<protein>
    <recommendedName>
        <fullName evidence="4">DUF2752 domain-containing protein</fullName>
    </recommendedName>
</protein>
<sequence>MARTFMPAFDVARTHTEGRMGTLRKVATWLLGATMACIFVYGLVRFPDSPIHPCAEHGYCGKQGQPHTEQDFRAFSQWDGLMSYWPVGIIALIVLQGGVRLKWGKDRSSV</sequence>
<dbReference type="EMBL" id="JADIKC010000015">
    <property type="protein sequence ID" value="MBM7123682.1"/>
    <property type="molecule type" value="Genomic_DNA"/>
</dbReference>
<proteinExistence type="predicted"/>
<name>A0ABS2JXD1_9GAMM</name>
<keyword evidence="1" id="KW-1133">Transmembrane helix</keyword>
<keyword evidence="3" id="KW-1185">Reference proteome</keyword>
<dbReference type="RefSeq" id="WP_204638203.1">
    <property type="nucleotide sequence ID" value="NZ_CP183983.1"/>
</dbReference>